<dbReference type="InterPro" id="IPR036691">
    <property type="entry name" value="Endo/exonu/phosph_ase_sf"/>
</dbReference>
<dbReference type="STRING" id="6198.A0A074ZEP0"/>
<evidence type="ECO:0000256" key="1">
    <source>
        <dbReference type="SAM" id="MobiDB-lite"/>
    </source>
</evidence>
<dbReference type="AlphaFoldDB" id="A0A074ZEP0"/>
<feature type="compositionally biased region" description="Polar residues" evidence="1">
    <location>
        <begin position="115"/>
        <end position="125"/>
    </location>
</feature>
<reference evidence="2 3" key="1">
    <citation type="submission" date="2013-11" db="EMBL/GenBank/DDBJ databases">
        <title>Opisthorchis viverrini - life in the bile duct.</title>
        <authorList>
            <person name="Young N.D."/>
            <person name="Nagarajan N."/>
            <person name="Lin S.J."/>
            <person name="Korhonen P.K."/>
            <person name="Jex A.R."/>
            <person name="Hall R.S."/>
            <person name="Safavi-Hemami H."/>
            <person name="Kaewkong W."/>
            <person name="Bertrand D."/>
            <person name="Gao S."/>
            <person name="Seet Q."/>
            <person name="Wongkham S."/>
            <person name="Teh B.T."/>
            <person name="Wongkham C."/>
            <person name="Intapan P.M."/>
            <person name="Maleewong W."/>
            <person name="Yang X."/>
            <person name="Hu M."/>
            <person name="Wang Z."/>
            <person name="Hofmann A."/>
            <person name="Sternberg P.W."/>
            <person name="Tan P."/>
            <person name="Wang J."/>
            <person name="Gasser R.B."/>
        </authorList>
    </citation>
    <scope>NUCLEOTIDE SEQUENCE [LARGE SCALE GENOMIC DNA]</scope>
</reference>
<dbReference type="CTD" id="20324228"/>
<dbReference type="Gene3D" id="3.60.10.10">
    <property type="entry name" value="Endonuclease/exonuclease/phosphatase"/>
    <property type="match status" value="1"/>
</dbReference>
<evidence type="ECO:0000313" key="3">
    <source>
        <dbReference type="Proteomes" id="UP000054324"/>
    </source>
</evidence>
<proteinExistence type="predicted"/>
<evidence type="ECO:0000313" key="2">
    <source>
        <dbReference type="EMBL" id="KER21670.1"/>
    </source>
</evidence>
<dbReference type="EMBL" id="KL596949">
    <property type="protein sequence ID" value="KER21670.1"/>
    <property type="molecule type" value="Genomic_DNA"/>
</dbReference>
<dbReference type="KEGG" id="ovi:T265_10060"/>
<name>A0A074ZEP0_OPIVI</name>
<gene>
    <name evidence="2" type="ORF">T265_10060</name>
</gene>
<dbReference type="Proteomes" id="UP000054324">
    <property type="component" value="Unassembled WGS sequence"/>
</dbReference>
<keyword evidence="3" id="KW-1185">Reference proteome</keyword>
<dbReference type="GeneID" id="20324228"/>
<accession>A0A074ZEP0</accession>
<organism evidence="2 3">
    <name type="scientific">Opisthorchis viverrini</name>
    <name type="common">Southeast Asian liver fluke</name>
    <dbReference type="NCBI Taxonomy" id="6198"/>
    <lineage>
        <taxon>Eukaryota</taxon>
        <taxon>Metazoa</taxon>
        <taxon>Spiralia</taxon>
        <taxon>Lophotrochozoa</taxon>
        <taxon>Platyhelminthes</taxon>
        <taxon>Trematoda</taxon>
        <taxon>Digenea</taxon>
        <taxon>Opisthorchiida</taxon>
        <taxon>Opisthorchiata</taxon>
        <taxon>Opisthorchiidae</taxon>
        <taxon>Opisthorchis</taxon>
    </lineage>
</organism>
<feature type="region of interest" description="Disordered" evidence="1">
    <location>
        <begin position="114"/>
        <end position="137"/>
    </location>
</feature>
<evidence type="ECO:0008006" key="4">
    <source>
        <dbReference type="Google" id="ProtNLM"/>
    </source>
</evidence>
<protein>
    <recommendedName>
        <fullName evidence="4">Endonuclease/exonuclease/phosphatase domain-containing protein</fullName>
    </recommendedName>
</protein>
<dbReference type="RefSeq" id="XP_009174582.1">
    <property type="nucleotide sequence ID" value="XM_009176318.1"/>
</dbReference>
<dbReference type="OrthoDB" id="427711at2759"/>
<sequence>MAHLKGIIISKILSPHLGVGTCMATCSVEKVMHLHFTAKHRCLAVWAPWQYPSPRTTMTYTTNNTLMPHRPSRGAISRATLLAAYSRAGKRKHATADASLLSLSRFPSSALPRPNLNTLSAGPSSRTDRFARPASLSAAASARPSSVTTLNTSKSVFKPRKPVYLATFNVRTLKQAGQQVALARTLDSLCIDVCCLSETRTQDASTSTVTRYILLDSCIQTVKAETLVHPASTSLVLFQTDVIMIQSDNPPPPDPLQFSVIPIAMSKTREQHIKTKGPLAFEKLCHTAPEELKVFRGEADHMFGLYVVWPSSIPRIPAQHTVLKKLKMKTFMWLLLDIQQKTSTIIGSR</sequence>